<accession>A0A061QY05</accession>
<feature type="coiled-coil region" evidence="1">
    <location>
        <begin position="371"/>
        <end position="405"/>
    </location>
</feature>
<reference evidence="4" key="1">
    <citation type="submission" date="2014-05" db="EMBL/GenBank/DDBJ databases">
        <title>The transcriptome of the halophilic microalga Tetraselmis sp. GSL018 isolated from the Great Salt Lake, Utah.</title>
        <authorList>
            <person name="Jinkerson R.E."/>
            <person name="D'Adamo S."/>
            <person name="Posewitz M.C."/>
        </authorList>
    </citation>
    <scope>NUCLEOTIDE SEQUENCE</scope>
    <source>
        <strain evidence="4">GSL018</strain>
    </source>
</reference>
<evidence type="ECO:0000256" key="1">
    <source>
        <dbReference type="SAM" id="Coils"/>
    </source>
</evidence>
<proteinExistence type="predicted"/>
<evidence type="ECO:0000313" key="4">
    <source>
        <dbReference type="EMBL" id="JAC63166.1"/>
    </source>
</evidence>
<dbReference type="InterPro" id="IPR001849">
    <property type="entry name" value="PH_domain"/>
</dbReference>
<protein>
    <recommendedName>
        <fullName evidence="3">PH domain-containing protein</fullName>
    </recommendedName>
</protein>
<sequence>MDPLLNPDISEKRSTASLPQFDATEGLSSIRGEPESSCAAQDASEELPESLVSSVDCLENQSEESAADEARGNYLARDLEPSRASTDGAGGPPHLPWRGSIGTGSASRGQEASRGSERDMLEQLHRKVESAVHRVSLAAVAKSRELARAARHELSFGRSSPAAQAEAEALEGGGGAAVQSHSAEVERLRAMTDAVEEDAAEESRVNRETAAMMVERLEEAKRSCEGYAKMFSSMAAAEDGYVKAMEAVSRDATKPLMMSTASAGMQQSGNTAMLELPLVVARAHGRARDALLADAAEFHEFIAKFGEALRQLRSGAQQLSKEVQGARQNLQRALSAHEVACVSADTDGGRARIAQVEQDPWMTEALLARAHSRLRRRLREEREHADAASRRMQELESERSALMSKVSGRCFKHLETAASAVVDRASDLAGAVQAEGSALEATRLMEAAERASATGRELASRQAESLESLTSELFCSPEILRQGPMELWNPSAAEWGEKHFVLTRSGFLHWFDSPEDVSGSDALNLWRCSIEAGEPPIFSLHEGGHGVWFAGGSRPRVVALKAADVDDCCEWVIAIREEISCRSSS</sequence>
<feature type="domain" description="PH" evidence="3">
    <location>
        <begin position="478"/>
        <end position="580"/>
    </location>
</feature>
<evidence type="ECO:0000256" key="2">
    <source>
        <dbReference type="SAM" id="MobiDB-lite"/>
    </source>
</evidence>
<dbReference type="InterPro" id="IPR011993">
    <property type="entry name" value="PH-like_dom_sf"/>
</dbReference>
<dbReference type="SUPFAM" id="SSF103657">
    <property type="entry name" value="BAR/IMD domain-like"/>
    <property type="match status" value="1"/>
</dbReference>
<dbReference type="InterPro" id="IPR027267">
    <property type="entry name" value="AH/BAR_dom_sf"/>
</dbReference>
<evidence type="ECO:0000259" key="3">
    <source>
        <dbReference type="PROSITE" id="PS50003"/>
    </source>
</evidence>
<organism evidence="4">
    <name type="scientific">Tetraselmis sp. GSL018</name>
    <dbReference type="NCBI Taxonomy" id="582737"/>
    <lineage>
        <taxon>Eukaryota</taxon>
        <taxon>Viridiplantae</taxon>
        <taxon>Chlorophyta</taxon>
        <taxon>core chlorophytes</taxon>
        <taxon>Chlorodendrophyceae</taxon>
        <taxon>Chlorodendrales</taxon>
        <taxon>Chlorodendraceae</taxon>
        <taxon>Tetraselmis</taxon>
    </lineage>
</organism>
<dbReference type="EMBL" id="GBEZ01020945">
    <property type="protein sequence ID" value="JAC65767.1"/>
    <property type="molecule type" value="Transcribed_RNA"/>
</dbReference>
<dbReference type="EMBL" id="GBEZ01023747">
    <property type="protein sequence ID" value="JAC63166.1"/>
    <property type="molecule type" value="Transcribed_RNA"/>
</dbReference>
<name>A0A061QY05_9CHLO</name>
<evidence type="ECO:0000313" key="5">
    <source>
        <dbReference type="EMBL" id="JAC65767.1"/>
    </source>
</evidence>
<dbReference type="AlphaFoldDB" id="A0A061QY05"/>
<feature type="region of interest" description="Disordered" evidence="2">
    <location>
        <begin position="1"/>
        <end position="121"/>
    </location>
</feature>
<feature type="coiled-coil region" evidence="1">
    <location>
        <begin position="309"/>
        <end position="336"/>
    </location>
</feature>
<feature type="region of interest" description="Disordered" evidence="2">
    <location>
        <begin position="156"/>
        <end position="178"/>
    </location>
</feature>
<dbReference type="Gene3D" id="2.30.29.30">
    <property type="entry name" value="Pleckstrin-homology domain (PH domain)/Phosphotyrosine-binding domain (PTB)"/>
    <property type="match status" value="1"/>
</dbReference>
<dbReference type="PROSITE" id="PS50003">
    <property type="entry name" value="PH_DOMAIN"/>
    <property type="match status" value="1"/>
</dbReference>
<dbReference type="SUPFAM" id="SSF50729">
    <property type="entry name" value="PH domain-like"/>
    <property type="match status" value="1"/>
</dbReference>
<keyword evidence="1" id="KW-0175">Coiled coil</keyword>
<dbReference type="Gene3D" id="1.20.1270.60">
    <property type="entry name" value="Arfaptin homology (AH) domain/BAR domain"/>
    <property type="match status" value="1"/>
</dbReference>
<dbReference type="SMART" id="SM00233">
    <property type="entry name" value="PH"/>
    <property type="match status" value="1"/>
</dbReference>
<gene>
    <name evidence="5" type="ORF">TSPGSL018_15304</name>
    <name evidence="4" type="ORF">TSPGSL018_21315</name>
</gene>